<feature type="transmembrane region" description="Helical" evidence="5">
    <location>
        <begin position="469"/>
        <end position="499"/>
    </location>
</feature>
<dbReference type="CDD" id="cd00683">
    <property type="entry name" value="Trans_IPPS_HH"/>
    <property type="match status" value="1"/>
</dbReference>
<dbReference type="SFLD" id="SFLDS00005">
    <property type="entry name" value="Isoprenoid_Synthase_Type_I"/>
    <property type="match status" value="1"/>
</dbReference>
<keyword evidence="7" id="KW-1185">Reference proteome</keyword>
<dbReference type="GO" id="GO:0051996">
    <property type="term" value="F:squalene synthase [NAD(P)H] activity"/>
    <property type="evidence" value="ECO:0007669"/>
    <property type="project" value="UniProtKB-UniRule"/>
</dbReference>
<dbReference type="Proteomes" id="UP001214628">
    <property type="component" value="Chromosome 4"/>
</dbReference>
<evidence type="ECO:0000256" key="4">
    <source>
        <dbReference type="ARBA" id="ARBA00022679"/>
    </source>
</evidence>
<dbReference type="InterPro" id="IPR033904">
    <property type="entry name" value="Trans_IPPS_HH"/>
</dbReference>
<dbReference type="InterPro" id="IPR006449">
    <property type="entry name" value="Squal_synth-like"/>
</dbReference>
<dbReference type="EMBL" id="CP118378">
    <property type="protein sequence ID" value="WFD44327.1"/>
    <property type="molecule type" value="Genomic_DNA"/>
</dbReference>
<dbReference type="PROSITE" id="PS01045">
    <property type="entry name" value="SQUALEN_PHYTOEN_SYN_2"/>
    <property type="match status" value="1"/>
</dbReference>
<dbReference type="SFLD" id="SFLDG01018">
    <property type="entry name" value="Squalene/Phytoene_Synthase_Lik"/>
    <property type="match status" value="1"/>
</dbReference>
<comment type="function">
    <text evidence="5">Catalyzes the condensation of 2 farnesyl pyrophosphate (FPP) moieties to form squalene.</text>
</comment>
<gene>
    <name evidence="6" type="primary">ERG9</name>
    <name evidence="6" type="ORF">MPSI1_002994</name>
</gene>
<comment type="pathway">
    <text evidence="5">Terpene metabolism; lanosterol biosynthesis; lanosterol from farnesyl diphosphate: step 1/3.</text>
</comment>
<dbReference type="GO" id="GO:0005789">
    <property type="term" value="C:endoplasmic reticulum membrane"/>
    <property type="evidence" value="ECO:0007669"/>
    <property type="project" value="TreeGrafter"/>
</dbReference>
<dbReference type="InterPro" id="IPR002060">
    <property type="entry name" value="Squ/phyt_synthse"/>
</dbReference>
<dbReference type="PROSITE" id="PS01044">
    <property type="entry name" value="SQUALEN_PHYTOEN_SYN_1"/>
    <property type="match status" value="1"/>
</dbReference>
<comment type="cofactor">
    <cofactor evidence="1 5">
        <name>Mg(2+)</name>
        <dbReference type="ChEBI" id="CHEBI:18420"/>
    </cofactor>
</comment>
<reference evidence="6" key="1">
    <citation type="submission" date="2023-02" db="EMBL/GenBank/DDBJ databases">
        <title>Mating type loci evolution in Malassezia.</title>
        <authorList>
            <person name="Coelho M.A."/>
        </authorList>
    </citation>
    <scope>NUCLEOTIDE SEQUENCE</scope>
    <source>
        <strain evidence="6">CBS 14136</strain>
    </source>
</reference>
<evidence type="ECO:0000313" key="7">
    <source>
        <dbReference type="Proteomes" id="UP001214628"/>
    </source>
</evidence>
<keyword evidence="5" id="KW-0472">Membrane</keyword>
<keyword evidence="5" id="KW-0812">Transmembrane</keyword>
<dbReference type="InterPro" id="IPR008949">
    <property type="entry name" value="Isoprenoid_synthase_dom_sf"/>
</dbReference>
<proteinExistence type="inferred from homology"/>
<dbReference type="InterPro" id="IPR044844">
    <property type="entry name" value="Trans_IPPS_euk-type"/>
</dbReference>
<evidence type="ECO:0000256" key="2">
    <source>
        <dbReference type="ARBA" id="ARBA00006251"/>
    </source>
</evidence>
<dbReference type="GO" id="GO:0006696">
    <property type="term" value="P:ergosterol biosynthetic process"/>
    <property type="evidence" value="ECO:0007669"/>
    <property type="project" value="TreeGrafter"/>
</dbReference>
<dbReference type="Pfam" id="PF00494">
    <property type="entry name" value="SQS_PSY"/>
    <property type="match status" value="1"/>
</dbReference>
<evidence type="ECO:0000256" key="3">
    <source>
        <dbReference type="ARBA" id="ARBA00012373"/>
    </source>
</evidence>
<sequence length="564" mass="65083">MGAAELVKAAILHPVEFRALITYKIWRDPVHDFKKNPEASGYDRERMRECWKFLDMTSRSFAAVIKELKGELSRVICIFYLVLRALDTVEDDMTLDPQRKIPLLVDFHKVLQDPQWTFTESGPNEKDRQLLVEFDKVIAEYQLLNDGCRYVISDICARMGAGMASYIQLGDSPKGLTMEKFADYDLYCHFVAGLVGEGLSGLFSETHIERPEIGKQLTLSNHMGLFLQKTNIIRDYAEDVEEGRCFWPRQCWGANNIFQHQSEIQRGVQETRSGSNKWVFAQNAHGKEARRILSEMLLDAMNHVTMSLDYMLLLRDQSVFNFCATPQVMAIATLALMFDNANVFKKNVKIRKSLAVRLILFAINPRDVSYIFRDYAREIHARLAVDDPNYVRWCVELGRIETWCEAHFPSFIKTTAKSDVGDVRAHMYQCWLMDNERAVREVRLARGEKVIQPAAAEEIAEQKNDHDRIIFFLFIMTMAVTFAMASIALVCWLAVWYYLEDETDPLTIFLTNCWSIGRQAWRNGQFSWNPWINLKTAKSVGEKAAEVVTWRMEALWSKNVPVAL</sequence>
<protein>
    <recommendedName>
        <fullName evidence="3 5">Squalene synthase</fullName>
        <shortName evidence="5">SQS</shortName>
        <shortName evidence="5">SS</shortName>
        <ecNumber evidence="3 5">2.5.1.21</ecNumber>
    </recommendedName>
</protein>
<evidence type="ECO:0000256" key="1">
    <source>
        <dbReference type="ARBA" id="ARBA00001946"/>
    </source>
</evidence>
<evidence type="ECO:0000256" key="5">
    <source>
        <dbReference type="RuleBase" id="RU368088"/>
    </source>
</evidence>
<dbReference type="NCBIfam" id="TIGR01559">
    <property type="entry name" value="squal_synth"/>
    <property type="match status" value="1"/>
</dbReference>
<dbReference type="InterPro" id="IPR019845">
    <property type="entry name" value="Squalene/phytoene_synthase_CS"/>
</dbReference>
<name>A0AAF0FBM7_9BASI</name>
<dbReference type="SUPFAM" id="SSF48576">
    <property type="entry name" value="Terpenoid synthases"/>
    <property type="match status" value="1"/>
</dbReference>
<dbReference type="Gene3D" id="1.10.600.10">
    <property type="entry name" value="Farnesyl Diphosphate Synthase"/>
    <property type="match status" value="1"/>
</dbReference>
<dbReference type="PANTHER" id="PTHR11626:SF2">
    <property type="entry name" value="SQUALENE SYNTHASE"/>
    <property type="match status" value="1"/>
</dbReference>
<dbReference type="GO" id="GO:0045338">
    <property type="term" value="P:farnesyl diphosphate metabolic process"/>
    <property type="evidence" value="ECO:0007669"/>
    <property type="project" value="InterPro"/>
</dbReference>
<comment type="catalytic activity">
    <reaction evidence="5">
        <text>2 (2E,6E)-farnesyl diphosphate + NADH + H(+) = squalene + 2 diphosphate + NAD(+)</text>
        <dbReference type="Rhea" id="RHEA:32299"/>
        <dbReference type="ChEBI" id="CHEBI:15378"/>
        <dbReference type="ChEBI" id="CHEBI:15440"/>
        <dbReference type="ChEBI" id="CHEBI:33019"/>
        <dbReference type="ChEBI" id="CHEBI:57540"/>
        <dbReference type="ChEBI" id="CHEBI:57945"/>
        <dbReference type="ChEBI" id="CHEBI:175763"/>
        <dbReference type="EC" id="2.5.1.21"/>
    </reaction>
</comment>
<dbReference type="AlphaFoldDB" id="A0AAF0FBM7"/>
<keyword evidence="4 5" id="KW-0808">Transferase</keyword>
<dbReference type="PANTHER" id="PTHR11626">
    <property type="entry name" value="FARNESYL-DIPHOSPHATE FARNESYLTRANSFERASE"/>
    <property type="match status" value="1"/>
</dbReference>
<dbReference type="EC" id="2.5.1.21" evidence="3 5"/>
<dbReference type="GO" id="GO:0055056">
    <property type="term" value="F:D-glucose transmembrane transporter activity"/>
    <property type="evidence" value="ECO:0007669"/>
    <property type="project" value="UniProtKB-UniRule"/>
</dbReference>
<evidence type="ECO:0000313" key="6">
    <source>
        <dbReference type="EMBL" id="WFD44327.1"/>
    </source>
</evidence>
<comment type="catalytic activity">
    <reaction evidence="5">
        <text>2 (2E,6E)-farnesyl diphosphate + NADPH + H(+) = squalene + 2 diphosphate + NADP(+)</text>
        <dbReference type="Rhea" id="RHEA:32295"/>
        <dbReference type="ChEBI" id="CHEBI:15378"/>
        <dbReference type="ChEBI" id="CHEBI:15440"/>
        <dbReference type="ChEBI" id="CHEBI:33019"/>
        <dbReference type="ChEBI" id="CHEBI:57783"/>
        <dbReference type="ChEBI" id="CHEBI:58349"/>
        <dbReference type="ChEBI" id="CHEBI:175763"/>
        <dbReference type="EC" id="2.5.1.21"/>
    </reaction>
</comment>
<organism evidence="6 7">
    <name type="scientific">Malassezia psittaci</name>
    <dbReference type="NCBI Taxonomy" id="1821823"/>
    <lineage>
        <taxon>Eukaryota</taxon>
        <taxon>Fungi</taxon>
        <taxon>Dikarya</taxon>
        <taxon>Basidiomycota</taxon>
        <taxon>Ustilaginomycotina</taxon>
        <taxon>Malasseziomycetes</taxon>
        <taxon>Malasseziales</taxon>
        <taxon>Malasseziaceae</taxon>
        <taxon>Malassezia</taxon>
    </lineage>
</organism>
<dbReference type="FunFam" id="1.10.600.10:FF:000023">
    <property type="entry name" value="Squalene synthase"/>
    <property type="match status" value="1"/>
</dbReference>
<comment type="similarity">
    <text evidence="2 5">Belongs to the phytoene/squalene synthase family.</text>
</comment>
<keyword evidence="5" id="KW-1133">Transmembrane helix</keyword>
<accession>A0AAF0FBM7</accession>